<evidence type="ECO:0000313" key="3">
    <source>
        <dbReference type="EMBL" id="ASF45578.1"/>
    </source>
</evidence>
<evidence type="ECO:0000313" key="4">
    <source>
        <dbReference type="Proteomes" id="UP000197019"/>
    </source>
</evidence>
<name>A0A1Z4BWB7_9GAMM</name>
<dbReference type="EMBL" id="CP022129">
    <property type="protein sequence ID" value="ASF45578.1"/>
    <property type="molecule type" value="Genomic_DNA"/>
</dbReference>
<evidence type="ECO:0000256" key="2">
    <source>
        <dbReference type="SAM" id="SignalP"/>
    </source>
</evidence>
<sequence length="140" mass="14853">MRNLVAGLILIMTLPMVCKAEKAATNTPGVPVAGSNEVQLPETVPSPSPEALSPDSHPGKTPQGGSADSPNTQSEAFNICLRATQRFEQQEKAKGTSKTVSAPLSASCKTELKPASYWLCMDKESITEVDFNVAHTHCAK</sequence>
<gene>
    <name evidence="3" type="ORF">CEK71_05555</name>
</gene>
<dbReference type="KEGG" id="mpsy:CEK71_05555"/>
<evidence type="ECO:0000256" key="1">
    <source>
        <dbReference type="SAM" id="MobiDB-lite"/>
    </source>
</evidence>
<protein>
    <submittedName>
        <fullName evidence="3">Uncharacterized protein</fullName>
    </submittedName>
</protein>
<feature type="signal peptide" evidence="2">
    <location>
        <begin position="1"/>
        <end position="20"/>
    </location>
</feature>
<keyword evidence="2" id="KW-0732">Signal</keyword>
<feature type="region of interest" description="Disordered" evidence="1">
    <location>
        <begin position="26"/>
        <end position="75"/>
    </location>
</feature>
<organism evidence="3 4">
    <name type="scientific">Methylovulum psychrotolerans</name>
    <dbReference type="NCBI Taxonomy" id="1704499"/>
    <lineage>
        <taxon>Bacteria</taxon>
        <taxon>Pseudomonadati</taxon>
        <taxon>Pseudomonadota</taxon>
        <taxon>Gammaproteobacteria</taxon>
        <taxon>Methylococcales</taxon>
        <taxon>Methylococcaceae</taxon>
        <taxon>Methylovulum</taxon>
    </lineage>
</organism>
<proteinExistence type="predicted"/>
<feature type="chain" id="PRO_5013391861" evidence="2">
    <location>
        <begin position="21"/>
        <end position="140"/>
    </location>
</feature>
<keyword evidence="4" id="KW-1185">Reference proteome</keyword>
<reference evidence="3 4" key="1">
    <citation type="submission" date="2017-06" db="EMBL/GenBank/DDBJ databases">
        <title>Genome Sequencing of the methanotroph Methylovulum psychrotolerants str. HV10-M2 isolated from a high-altitude environment.</title>
        <authorList>
            <person name="Mateos-Rivera A."/>
        </authorList>
    </citation>
    <scope>NUCLEOTIDE SEQUENCE [LARGE SCALE GENOMIC DNA]</scope>
    <source>
        <strain evidence="3 4">HV10_M2</strain>
    </source>
</reference>
<dbReference type="AlphaFoldDB" id="A0A1Z4BWB7"/>
<accession>A0A1Z4BWB7</accession>
<feature type="compositionally biased region" description="Polar residues" evidence="1">
    <location>
        <begin position="63"/>
        <end position="75"/>
    </location>
</feature>
<dbReference type="Proteomes" id="UP000197019">
    <property type="component" value="Chromosome"/>
</dbReference>